<dbReference type="InterPro" id="IPR007867">
    <property type="entry name" value="GMC_OxRtase_C"/>
</dbReference>
<dbReference type="Gene3D" id="3.40.50.1820">
    <property type="entry name" value="alpha/beta hydrolase"/>
    <property type="match status" value="1"/>
</dbReference>
<dbReference type="Pfam" id="PF09423">
    <property type="entry name" value="PhoD"/>
    <property type="match status" value="1"/>
</dbReference>
<name>A0ABV6IAQ6_9BURK</name>
<comment type="cofactor">
    <cofactor evidence="1">
        <name>FAD</name>
        <dbReference type="ChEBI" id="CHEBI:57692"/>
    </cofactor>
</comment>
<keyword evidence="9" id="KW-0753">Steroid metabolism</keyword>
<dbReference type="InterPro" id="IPR029052">
    <property type="entry name" value="Metallo-depent_PP-like"/>
</dbReference>
<dbReference type="Proteomes" id="UP001589844">
    <property type="component" value="Unassembled WGS sequence"/>
</dbReference>
<gene>
    <name evidence="19" type="ORF">ACFFJH_03705</name>
</gene>
<keyword evidence="4" id="KW-0285">Flavoprotein</keyword>
<keyword evidence="20" id="KW-1185">Reference proteome</keyword>
<evidence type="ECO:0000256" key="13">
    <source>
        <dbReference type="ARBA" id="ARBA00049723"/>
    </source>
</evidence>
<dbReference type="SUPFAM" id="SSF51905">
    <property type="entry name" value="FAD/NAD(P)-binding domain"/>
    <property type="match status" value="1"/>
</dbReference>
<evidence type="ECO:0000256" key="2">
    <source>
        <dbReference type="ARBA" id="ARBA00010790"/>
    </source>
</evidence>
<dbReference type="PANTHER" id="PTHR47470:SF1">
    <property type="entry name" value="FAD-DEPENDENT OXIDOREDUCTASE 2 FAD BINDING DOMAIN-CONTAINING PROTEIN"/>
    <property type="match status" value="1"/>
</dbReference>
<organism evidence="19 20">
    <name type="scientific">Undibacterium danionis</name>
    <dbReference type="NCBI Taxonomy" id="1812100"/>
    <lineage>
        <taxon>Bacteria</taxon>
        <taxon>Pseudomonadati</taxon>
        <taxon>Pseudomonadota</taxon>
        <taxon>Betaproteobacteria</taxon>
        <taxon>Burkholderiales</taxon>
        <taxon>Oxalobacteraceae</taxon>
        <taxon>Undibacterium</taxon>
    </lineage>
</organism>
<dbReference type="InterPro" id="IPR029058">
    <property type="entry name" value="AB_hydrolase_fold"/>
</dbReference>
<evidence type="ECO:0000256" key="11">
    <source>
        <dbReference type="ARBA" id="ARBA00038856"/>
    </source>
</evidence>
<evidence type="ECO:0000256" key="7">
    <source>
        <dbReference type="ARBA" id="ARBA00023098"/>
    </source>
</evidence>
<dbReference type="PANTHER" id="PTHR47470">
    <property type="entry name" value="CHOLESTEROL OXIDASE"/>
    <property type="match status" value="1"/>
</dbReference>
<evidence type="ECO:0000256" key="5">
    <source>
        <dbReference type="ARBA" id="ARBA00022827"/>
    </source>
</evidence>
<evidence type="ECO:0000259" key="17">
    <source>
        <dbReference type="Pfam" id="PF05199"/>
    </source>
</evidence>
<evidence type="ECO:0000256" key="15">
    <source>
        <dbReference type="ARBA" id="ARBA00049778"/>
    </source>
</evidence>
<dbReference type="InterPro" id="IPR000172">
    <property type="entry name" value="GMC_OxRdtase_N"/>
</dbReference>
<accession>A0ABV6IAQ6</accession>
<keyword evidence="5" id="KW-0274">FAD</keyword>
<dbReference type="SUPFAM" id="SSF56300">
    <property type="entry name" value="Metallo-dependent phosphatases"/>
    <property type="match status" value="1"/>
</dbReference>
<keyword evidence="10" id="KW-0413">Isomerase</keyword>
<evidence type="ECO:0000256" key="8">
    <source>
        <dbReference type="ARBA" id="ARBA00023166"/>
    </source>
</evidence>
<dbReference type="InterPro" id="IPR036188">
    <property type="entry name" value="FAD/NAD-bd_sf"/>
</dbReference>
<keyword evidence="7" id="KW-0443">Lipid metabolism</keyword>
<evidence type="ECO:0000259" key="16">
    <source>
        <dbReference type="Pfam" id="PF00732"/>
    </source>
</evidence>
<evidence type="ECO:0000256" key="10">
    <source>
        <dbReference type="ARBA" id="ARBA00023235"/>
    </source>
</evidence>
<keyword evidence="8" id="KW-1207">Sterol metabolism</keyword>
<evidence type="ECO:0000256" key="9">
    <source>
        <dbReference type="ARBA" id="ARBA00023221"/>
    </source>
</evidence>
<dbReference type="CDD" id="cd07389">
    <property type="entry name" value="MPP_PhoD"/>
    <property type="match status" value="1"/>
</dbReference>
<evidence type="ECO:0000259" key="18">
    <source>
        <dbReference type="Pfam" id="PF09423"/>
    </source>
</evidence>
<proteinExistence type="inferred from homology"/>
<evidence type="ECO:0000256" key="3">
    <source>
        <dbReference type="ARBA" id="ARBA00022548"/>
    </source>
</evidence>
<feature type="domain" description="Glucose-methanol-choline oxidoreductase C-terminal" evidence="17">
    <location>
        <begin position="566"/>
        <end position="630"/>
    </location>
</feature>
<dbReference type="Pfam" id="PF05199">
    <property type="entry name" value="GMC_oxred_C"/>
    <property type="match status" value="1"/>
</dbReference>
<comment type="caution">
    <text evidence="19">The sequence shown here is derived from an EMBL/GenBank/DDBJ whole genome shotgun (WGS) entry which is preliminary data.</text>
</comment>
<dbReference type="Pfam" id="PF00732">
    <property type="entry name" value="GMC_oxred_N"/>
    <property type="match status" value="1"/>
</dbReference>
<sequence>MVANNQTDNQTDHDTDTRDADFSLSEDLHAFLAKREKQQRHFDVLIIGSGYGGSIAASELSSTKDPVSNMPLNICVLERGKQYLPGMFPSKMAELPGHIRYSGKSDVKPHGARTGLFDIRMGDDVVTLLASGLGGGSLINAGVLERPDSAIFQHARWPSEVRKLFGATTTLAHDPANPSADMLFAETARLLGQHDTALDSRDSHRQSEFLEKNLRHRELGSGEFRYAKIITVLNKEGYVTEGGIKLRPCNNCGDCMTGCNHSAKVSLDTSLLAKAKRKAPEHVSLVTGATVLRFERDQDHWIIHVQHTDASARLHQGPAYQITANKLILAAGSLGSTELLLRSQSSKLQFSSRLGQQFSTNGDNVLAVYDLPDEVNAVANEGDPPEQREIGPTITGIIDTNFSETSDPQGRFLAEEFSIPGPLRRVFEEIFTTANIVHGLSTLDLTDHHQGNSTDLDPCAVNPTQIKHSSLIGVNGHDSADGLLTLKNHDKTNETLGDGLIQVVWPHLKKAGNFESQISKMQKLFNAMPEKKRGKAKLIPNPLWRPLPDNLKPLLDGNNEPGPLLTVHPIGGCPMGENIESGVVDAYGRVYDAHQSVAKQASWFGSLLVLDAAIIPTSIGVNPTLSIATLTRWAIVHLRDRVWHLQQGENSPLATIKLPVFRTPIYQKPVETKVELIERLTGTLPMPNSNPNEKFRIELTLKFEPVALSYLSSNLQRVIKFESGTNTKTNTSTCTLREYRNETAWRNAYDQDVSSQALNQVNECSTFNIERGYIQILNRPDESSDTSDRIKRTLWPWWRNRGKRDIWQWLDAKTSHSTFMKKIMLAYVEFCVLVLHKKSADVDREVMQKNMSRLVALFDRFLGKKTSNIGDAFSNRISLFLAAASHAGEQRVIHYTLYLENGELIEGKKVLSYDIAANPLLQLNELQLTSYRGRKIPERKKPKEKVDEPMLFGNSYGFFLLTLLIWAVQGLFHKLVNWVRYFFFEKVSSEKISDALPDGVLALDTRYLTRKHLPLIRIVSEKNVSYPTQPDAIVDLVSFGLYMTRLMAQIHLWTFRKPDDFPLTPSTPKDHRLPGLLEGLASPEIVELEVAPPLANGVPVKIRLTRYRSKQPSINNSAKSKSNPILMIHGYSASGTTFAHPAIPLDLTRYLLQQHVERDIWILDMRSSCGMPTATHSWTMEEIGCNDIPVAVAHIVSVTGRKVDVVAHCVGCAMFSMAVLIRPQAGDDHSEARLALPNSINSAVLSQYGPVVAVTPDNNLRSFVMNYVRLYLDNTAYQFKSTPEDNLALLDRLLASLPYPSHEFMIENPIDTQDEERFEEIRPWTSIRHRMDLLYGRTFNLENMDLRTLNQIDDFFGPMNLDTLAQMTQFSRYRRVTNRQGQNALNLPESMPQYWLFPTLSLHSEKNGMIDFSTKKLMENLFQGFNHIGYESFVCEGLGHQDTFIGTKEATESGFNKISNFLDAVQSGVYIPERKKPKQVRTQIRVEIPFMGPFIKASAMPMTNFQNQHLEFCVAASPAKPLPKRLVVLCGKNADSDVWSGNINRALILLDLELDAAAIVDGWIHGSIPLASLPKDGEWRPERANVLLAYKSEIFIESDGVEAAELDDDEECAEAYMRLASELYKNNDPREFEKSAIALNPVNSDAFALASCQYSKGVLDELPASTSIRRLAKRFNTNTNANANAKDDRVKPSFLLLLGDQIYIDETAGVFNPDTQEDLDQRKYEMQYHESIGLRTVLQNIPCWRMLDDHEIEDNWEPSFQGGTNNDSRVHESKQRQELGIKKYWRNQRMTGPQAFPGNLSALYFTLKQKLNGEYFDFFVCDTRTERACRYDFHGPIQSEIFKNAQQNALFTWLLEQKNSDKPKFICSPAIFLPRLKSSSAGHANPWLSDAWDGFPRSMASLLKFILDEQIKNVVFLSGDAHLCCTLEATISKPILEDKKSTNMPKAIRILSIHSSGLYSPYPFANAQWEEFADSEIFYFEVNGENYRCELVAQQSQTQGDGFAMIAPIKDTENQWNINIEFDLSGGRSTSTLTF</sequence>
<keyword evidence="6" id="KW-0560">Oxidoreductase</keyword>
<comment type="pathway">
    <text evidence="12">Steroid metabolism; cholesterol degradation.</text>
</comment>
<evidence type="ECO:0000256" key="6">
    <source>
        <dbReference type="ARBA" id="ARBA00023002"/>
    </source>
</evidence>
<dbReference type="EC" id="5.3.3.1" evidence="11"/>
<dbReference type="EC" id="1.1.3.6" evidence="13"/>
<keyword evidence="3" id="KW-0153">Cholesterol metabolism</keyword>
<evidence type="ECO:0000256" key="12">
    <source>
        <dbReference type="ARBA" id="ARBA00049645"/>
    </source>
</evidence>
<dbReference type="InterPro" id="IPR052542">
    <property type="entry name" value="Cholesterol_Oxidase"/>
</dbReference>
<dbReference type="InterPro" id="IPR018946">
    <property type="entry name" value="PhoD-like_MPP"/>
</dbReference>
<dbReference type="SUPFAM" id="SSF53474">
    <property type="entry name" value="alpha/beta-Hydrolases"/>
    <property type="match status" value="1"/>
</dbReference>
<feature type="domain" description="PhoD-like phosphatase metallophosphatase" evidence="18">
    <location>
        <begin position="1684"/>
        <end position="1959"/>
    </location>
</feature>
<evidence type="ECO:0000313" key="20">
    <source>
        <dbReference type="Proteomes" id="UP001589844"/>
    </source>
</evidence>
<dbReference type="InterPro" id="IPR038607">
    <property type="entry name" value="PhoD-like_sf"/>
</dbReference>
<dbReference type="EMBL" id="JBHLXJ010000003">
    <property type="protein sequence ID" value="MFC0348901.1"/>
    <property type="molecule type" value="Genomic_DNA"/>
</dbReference>
<evidence type="ECO:0000313" key="19">
    <source>
        <dbReference type="EMBL" id="MFC0348901.1"/>
    </source>
</evidence>
<evidence type="ECO:0000256" key="4">
    <source>
        <dbReference type="ARBA" id="ARBA00022630"/>
    </source>
</evidence>
<comment type="similarity">
    <text evidence="2">Belongs to the GMC oxidoreductase family.</text>
</comment>
<protein>
    <recommendedName>
        <fullName evidence="14">Cholesterol oxidase</fullName>
        <ecNumber evidence="13">1.1.3.6</ecNumber>
        <ecNumber evidence="11">5.3.3.1</ecNumber>
    </recommendedName>
    <alternativeName>
        <fullName evidence="15">Cholesterol isomerase</fullName>
    </alternativeName>
</protein>
<evidence type="ECO:0000256" key="14">
    <source>
        <dbReference type="ARBA" id="ARBA00049744"/>
    </source>
</evidence>
<evidence type="ECO:0000256" key="1">
    <source>
        <dbReference type="ARBA" id="ARBA00001974"/>
    </source>
</evidence>
<feature type="domain" description="Glucose-methanol-choline oxidoreductase N-terminal" evidence="16">
    <location>
        <begin position="123"/>
        <end position="343"/>
    </location>
</feature>
<dbReference type="RefSeq" id="WP_390210140.1">
    <property type="nucleotide sequence ID" value="NZ_JBHLXJ010000003.1"/>
</dbReference>
<reference evidence="19 20" key="1">
    <citation type="submission" date="2024-09" db="EMBL/GenBank/DDBJ databases">
        <authorList>
            <person name="Sun Q."/>
            <person name="Mori K."/>
        </authorList>
    </citation>
    <scope>NUCLEOTIDE SEQUENCE [LARGE SCALE GENOMIC DNA]</scope>
    <source>
        <strain evidence="19 20">CCM 8677</strain>
    </source>
</reference>
<dbReference type="Gene3D" id="3.60.21.70">
    <property type="entry name" value="PhoD-like phosphatase"/>
    <property type="match status" value="1"/>
</dbReference>
<dbReference type="Gene3D" id="3.50.50.60">
    <property type="entry name" value="FAD/NAD(P)-binding domain"/>
    <property type="match status" value="3"/>
</dbReference>